<accession>A0A498I2Z5</accession>
<comment type="caution">
    <text evidence="1">The sequence shown here is derived from an EMBL/GenBank/DDBJ whole genome shotgun (WGS) entry which is preliminary data.</text>
</comment>
<organism evidence="1 2">
    <name type="scientific">Malus domestica</name>
    <name type="common">Apple</name>
    <name type="synonym">Pyrus malus</name>
    <dbReference type="NCBI Taxonomy" id="3750"/>
    <lineage>
        <taxon>Eukaryota</taxon>
        <taxon>Viridiplantae</taxon>
        <taxon>Streptophyta</taxon>
        <taxon>Embryophyta</taxon>
        <taxon>Tracheophyta</taxon>
        <taxon>Spermatophyta</taxon>
        <taxon>Magnoliopsida</taxon>
        <taxon>eudicotyledons</taxon>
        <taxon>Gunneridae</taxon>
        <taxon>Pentapetalae</taxon>
        <taxon>rosids</taxon>
        <taxon>fabids</taxon>
        <taxon>Rosales</taxon>
        <taxon>Rosaceae</taxon>
        <taxon>Amygdaloideae</taxon>
        <taxon>Maleae</taxon>
        <taxon>Malus</taxon>
    </lineage>
</organism>
<evidence type="ECO:0000313" key="1">
    <source>
        <dbReference type="EMBL" id="RXH78188.1"/>
    </source>
</evidence>
<sequence length="79" mass="8574">MAINRDSTSFPMIGKIGSYTVFMTPPEPVFESSRKMIAPVFESPKKAAPPPVQQTPQQLLKPIAVSSDSSSDGSMSRIF</sequence>
<proteinExistence type="predicted"/>
<dbReference type="AlphaFoldDB" id="A0A498I2Z5"/>
<dbReference type="EMBL" id="RDQH01000339">
    <property type="protein sequence ID" value="RXH78188.1"/>
    <property type="molecule type" value="Genomic_DNA"/>
</dbReference>
<gene>
    <name evidence="1" type="ORF">DVH24_001706</name>
</gene>
<evidence type="ECO:0000313" key="2">
    <source>
        <dbReference type="Proteomes" id="UP000290289"/>
    </source>
</evidence>
<reference evidence="1 2" key="1">
    <citation type="submission" date="2018-10" db="EMBL/GenBank/DDBJ databases">
        <title>A high-quality apple genome assembly.</title>
        <authorList>
            <person name="Hu J."/>
        </authorList>
    </citation>
    <scope>NUCLEOTIDE SEQUENCE [LARGE SCALE GENOMIC DNA]</scope>
    <source>
        <strain evidence="2">cv. HFTH1</strain>
        <tissue evidence="1">Young leaf</tissue>
    </source>
</reference>
<keyword evidence="2" id="KW-1185">Reference proteome</keyword>
<protein>
    <submittedName>
        <fullName evidence="1">Uncharacterized protein</fullName>
    </submittedName>
</protein>
<dbReference type="STRING" id="3750.A0A498I2Z5"/>
<dbReference type="Proteomes" id="UP000290289">
    <property type="component" value="Chromosome 13"/>
</dbReference>
<name>A0A498I2Z5_MALDO</name>